<keyword evidence="2" id="KW-0812">Transmembrane</keyword>
<keyword evidence="2" id="KW-1133">Transmembrane helix</keyword>
<accession>A0AAV2PC61</accession>
<keyword evidence="2" id="KW-0472">Membrane</keyword>
<dbReference type="Proteomes" id="UP001497644">
    <property type="component" value="Chromosome 9"/>
</dbReference>
<evidence type="ECO:0000256" key="1">
    <source>
        <dbReference type="SAM" id="MobiDB-lite"/>
    </source>
</evidence>
<dbReference type="EMBL" id="OZ034832">
    <property type="protein sequence ID" value="CAL1689553.1"/>
    <property type="molecule type" value="Genomic_DNA"/>
</dbReference>
<gene>
    <name evidence="3" type="ORF">LPLAT_LOCUS14456</name>
</gene>
<keyword evidence="4" id="KW-1185">Reference proteome</keyword>
<feature type="compositionally biased region" description="Basic and acidic residues" evidence="1">
    <location>
        <begin position="97"/>
        <end position="114"/>
    </location>
</feature>
<feature type="region of interest" description="Disordered" evidence="1">
    <location>
        <begin position="95"/>
        <end position="114"/>
    </location>
</feature>
<evidence type="ECO:0000313" key="3">
    <source>
        <dbReference type="EMBL" id="CAL1689553.1"/>
    </source>
</evidence>
<proteinExistence type="predicted"/>
<evidence type="ECO:0000256" key="2">
    <source>
        <dbReference type="SAM" id="Phobius"/>
    </source>
</evidence>
<protein>
    <submittedName>
        <fullName evidence="3">Uncharacterized protein</fullName>
    </submittedName>
</protein>
<feature type="transmembrane region" description="Helical" evidence="2">
    <location>
        <begin position="20"/>
        <end position="39"/>
    </location>
</feature>
<reference evidence="3" key="1">
    <citation type="submission" date="2024-04" db="EMBL/GenBank/DDBJ databases">
        <authorList>
            <consortium name="Molecular Ecology Group"/>
        </authorList>
    </citation>
    <scope>NUCLEOTIDE SEQUENCE</scope>
</reference>
<name>A0AAV2PC61_9HYME</name>
<evidence type="ECO:0000313" key="4">
    <source>
        <dbReference type="Proteomes" id="UP001497644"/>
    </source>
</evidence>
<dbReference type="AlphaFoldDB" id="A0AAV2PC61"/>
<organism evidence="3 4">
    <name type="scientific">Lasius platythorax</name>
    <dbReference type="NCBI Taxonomy" id="488582"/>
    <lineage>
        <taxon>Eukaryota</taxon>
        <taxon>Metazoa</taxon>
        <taxon>Ecdysozoa</taxon>
        <taxon>Arthropoda</taxon>
        <taxon>Hexapoda</taxon>
        <taxon>Insecta</taxon>
        <taxon>Pterygota</taxon>
        <taxon>Neoptera</taxon>
        <taxon>Endopterygota</taxon>
        <taxon>Hymenoptera</taxon>
        <taxon>Apocrita</taxon>
        <taxon>Aculeata</taxon>
        <taxon>Formicoidea</taxon>
        <taxon>Formicidae</taxon>
        <taxon>Formicinae</taxon>
        <taxon>Lasius</taxon>
        <taxon>Lasius</taxon>
    </lineage>
</organism>
<sequence length="114" mass="12571">MALSSCFHYRPCTISQPTHSSTFPISILGSVNLTIYLAIGNKRSAKIRNSRRTEQQLKSQINQTHLLRASNSTRCSSFAREASYPQALAFQNSPNHCEPRKVGNADSGKHAAIP</sequence>